<dbReference type="PANTHER" id="PTHR14226:SF25">
    <property type="entry name" value="PHOSPHOESTERASE"/>
    <property type="match status" value="1"/>
</dbReference>
<accession>A0ABU0E1N4</accession>
<keyword evidence="7" id="KW-1185">Reference proteome</keyword>
<dbReference type="CDD" id="cd07208">
    <property type="entry name" value="Pat_hypo_Ecoli_yjju_like"/>
    <property type="match status" value="1"/>
</dbReference>
<feature type="active site" description="Proton acceptor" evidence="4">
    <location>
        <position position="159"/>
    </location>
</feature>
<sequence length="283" mass="32244">MYKSSLVLEGGGMRGIYTAGVLDFFLEKDIGFETVIGVSAGACHACNFISKQKGRNYHVNTDYLKGSKYLSFRNLVKTKSAFGMEFIFDDIPNKLNLFDYDAFHNSKSQLITVSSNVETAEPFYRTIVNMYTDVDYIKSSISIPLLAPIVELDGRKLLDGGICDSIPIAYAQSLGYEKNVVILTRDPSYRKGKNNLMPLIRRSFKNYPKFIKAVENRHINYNNTLNLIDLLKRQKKVFVIQPKEEVKISQLEKNLDKLKGLYDQGYEDAKSSYDSLLEFLTQK</sequence>
<evidence type="ECO:0000256" key="4">
    <source>
        <dbReference type="PROSITE-ProRule" id="PRU01161"/>
    </source>
</evidence>
<feature type="short sequence motif" description="DGA/G" evidence="4">
    <location>
        <begin position="159"/>
        <end position="161"/>
    </location>
</feature>
<name>A0ABU0E1N4_9FIRM</name>
<reference evidence="6 7" key="1">
    <citation type="submission" date="2023-07" db="EMBL/GenBank/DDBJ databases">
        <title>Genomic Encyclopedia of Type Strains, Phase IV (KMG-IV): sequencing the most valuable type-strain genomes for metagenomic binning, comparative biology and taxonomic classification.</title>
        <authorList>
            <person name="Goeker M."/>
        </authorList>
    </citation>
    <scope>NUCLEOTIDE SEQUENCE [LARGE SCALE GENOMIC DNA]</scope>
    <source>
        <strain evidence="6 7">DSM 16784</strain>
    </source>
</reference>
<evidence type="ECO:0000256" key="2">
    <source>
        <dbReference type="ARBA" id="ARBA00022963"/>
    </source>
</evidence>
<evidence type="ECO:0000256" key="3">
    <source>
        <dbReference type="ARBA" id="ARBA00023098"/>
    </source>
</evidence>
<dbReference type="SUPFAM" id="SSF52151">
    <property type="entry name" value="FabD/lysophospholipase-like"/>
    <property type="match status" value="1"/>
</dbReference>
<dbReference type="Gene3D" id="3.40.1090.10">
    <property type="entry name" value="Cytosolic phospholipase A2 catalytic domain"/>
    <property type="match status" value="2"/>
</dbReference>
<dbReference type="Pfam" id="PF19890">
    <property type="entry name" value="DUF6363"/>
    <property type="match status" value="1"/>
</dbReference>
<keyword evidence="3 4" id="KW-0443">Lipid metabolism</keyword>
<comment type="caution">
    <text evidence="6">The sequence shown here is derived from an EMBL/GenBank/DDBJ whole genome shotgun (WGS) entry which is preliminary data.</text>
</comment>
<feature type="short sequence motif" description="GXSXG" evidence="4">
    <location>
        <begin position="37"/>
        <end position="41"/>
    </location>
</feature>
<dbReference type="EMBL" id="JAUSUR010000002">
    <property type="protein sequence ID" value="MDQ0360793.1"/>
    <property type="molecule type" value="Genomic_DNA"/>
</dbReference>
<dbReference type="Proteomes" id="UP001230220">
    <property type="component" value="Unassembled WGS sequence"/>
</dbReference>
<dbReference type="InterPro" id="IPR045943">
    <property type="entry name" value="DUF6363"/>
</dbReference>
<proteinExistence type="predicted"/>
<dbReference type="Pfam" id="PF01734">
    <property type="entry name" value="Patatin"/>
    <property type="match status" value="1"/>
</dbReference>
<gene>
    <name evidence="6" type="ORF">J2S15_001538</name>
</gene>
<evidence type="ECO:0000313" key="6">
    <source>
        <dbReference type="EMBL" id="MDQ0360793.1"/>
    </source>
</evidence>
<dbReference type="RefSeq" id="WP_307406960.1">
    <property type="nucleotide sequence ID" value="NZ_JAUSUR010000002.1"/>
</dbReference>
<dbReference type="InterPro" id="IPR050301">
    <property type="entry name" value="NTE"/>
</dbReference>
<dbReference type="PANTHER" id="PTHR14226">
    <property type="entry name" value="NEUROPATHY TARGET ESTERASE/SWISS CHEESE D.MELANOGASTER"/>
    <property type="match status" value="1"/>
</dbReference>
<dbReference type="InterPro" id="IPR016035">
    <property type="entry name" value="Acyl_Trfase/lysoPLipase"/>
</dbReference>
<dbReference type="InterPro" id="IPR037483">
    <property type="entry name" value="YjjU-like"/>
</dbReference>
<feature type="active site" description="Nucleophile" evidence="4">
    <location>
        <position position="39"/>
    </location>
</feature>
<feature type="domain" description="PNPLA" evidence="5">
    <location>
        <begin position="6"/>
        <end position="172"/>
    </location>
</feature>
<feature type="short sequence motif" description="GXGXXG" evidence="4">
    <location>
        <begin position="10"/>
        <end position="15"/>
    </location>
</feature>
<evidence type="ECO:0000313" key="7">
    <source>
        <dbReference type="Proteomes" id="UP001230220"/>
    </source>
</evidence>
<keyword evidence="1 4" id="KW-0378">Hydrolase</keyword>
<dbReference type="InterPro" id="IPR002641">
    <property type="entry name" value="PNPLA_dom"/>
</dbReference>
<protein>
    <submittedName>
        <fullName evidence="6">Patatin/cPLA2 family phospholipase</fullName>
    </submittedName>
</protein>
<dbReference type="PROSITE" id="PS51635">
    <property type="entry name" value="PNPLA"/>
    <property type="match status" value="1"/>
</dbReference>
<keyword evidence="2 4" id="KW-0442">Lipid degradation</keyword>
<evidence type="ECO:0000259" key="5">
    <source>
        <dbReference type="PROSITE" id="PS51635"/>
    </source>
</evidence>
<organism evidence="6 7">
    <name type="scientific">Breznakia pachnodae</name>
    <dbReference type="NCBI Taxonomy" id="265178"/>
    <lineage>
        <taxon>Bacteria</taxon>
        <taxon>Bacillati</taxon>
        <taxon>Bacillota</taxon>
        <taxon>Erysipelotrichia</taxon>
        <taxon>Erysipelotrichales</taxon>
        <taxon>Erysipelotrichaceae</taxon>
        <taxon>Breznakia</taxon>
    </lineage>
</organism>
<evidence type="ECO:0000256" key="1">
    <source>
        <dbReference type="ARBA" id="ARBA00022801"/>
    </source>
</evidence>